<dbReference type="AlphaFoldDB" id="A0A5B7ZQI2"/>
<keyword evidence="1" id="KW-0732">Signal</keyword>
<feature type="chain" id="PRO_5022865089" evidence="1">
    <location>
        <begin position="34"/>
        <end position="150"/>
    </location>
</feature>
<dbReference type="Proteomes" id="UP000308149">
    <property type="component" value="Chromosome"/>
</dbReference>
<evidence type="ECO:0000256" key="1">
    <source>
        <dbReference type="SAM" id="SignalP"/>
    </source>
</evidence>
<evidence type="ECO:0000313" key="3">
    <source>
        <dbReference type="Proteomes" id="UP000308149"/>
    </source>
</evidence>
<dbReference type="PROSITE" id="PS51257">
    <property type="entry name" value="PROKAR_LIPOPROTEIN"/>
    <property type="match status" value="1"/>
</dbReference>
<dbReference type="InterPro" id="IPR032710">
    <property type="entry name" value="NTF2-like_dom_sf"/>
</dbReference>
<proteinExistence type="predicted"/>
<dbReference type="RefSeq" id="WP_139714865.1">
    <property type="nucleotide sequence ID" value="NZ_CP040871.1"/>
</dbReference>
<dbReference type="Gene3D" id="3.10.450.50">
    <property type="match status" value="1"/>
</dbReference>
<feature type="signal peptide" evidence="1">
    <location>
        <begin position="1"/>
        <end position="33"/>
    </location>
</feature>
<gene>
    <name evidence="2" type="ORF">FHQ07_00930</name>
</gene>
<name>A0A5B7ZQI2_9GAMM</name>
<evidence type="ECO:0000313" key="2">
    <source>
        <dbReference type="EMBL" id="QDA55982.1"/>
    </source>
</evidence>
<dbReference type="EMBL" id="CP040871">
    <property type="protein sequence ID" value="QDA55982.1"/>
    <property type="molecule type" value="Genomic_DNA"/>
</dbReference>
<accession>A0A5B7ZQI2</accession>
<organism evidence="2 3">
    <name type="scientific">Thermomonas aquatica</name>
    <dbReference type="NCBI Taxonomy" id="2202149"/>
    <lineage>
        <taxon>Bacteria</taxon>
        <taxon>Pseudomonadati</taxon>
        <taxon>Pseudomonadota</taxon>
        <taxon>Gammaproteobacteria</taxon>
        <taxon>Lysobacterales</taxon>
        <taxon>Lysobacteraceae</taxon>
        <taxon>Thermomonas</taxon>
    </lineage>
</organism>
<dbReference type="KEGG" id="thes:FHQ07_00930"/>
<sequence>MQQFHRLQRSAKRITLLLLLALAACGKASPEQAVRKQVEAMQAAIDARDAGDIEGLLADDFIGNDGMDRRAAKQLAAAVFLRHRDIGAKLGPVGVELRGQGEAVARFSVLATGGSGGLLPDTGQVYRVETGWRLVDGEWKLLSASWTPNL</sequence>
<keyword evidence="3" id="KW-1185">Reference proteome</keyword>
<reference evidence="2 3" key="1">
    <citation type="submission" date="2019-06" db="EMBL/GenBank/DDBJ databases">
        <title>Thermomonas aquatica sp. nov., isolated from an industrial wastewater treatment plant.</title>
        <authorList>
            <person name="Jeon J.H."/>
            <person name="Park D.-S."/>
        </authorList>
    </citation>
    <scope>NUCLEOTIDE SEQUENCE [LARGE SCALE GENOMIC DNA]</scope>
    <source>
        <strain evidence="2 3">SY21</strain>
    </source>
</reference>
<dbReference type="SUPFAM" id="SSF54427">
    <property type="entry name" value="NTF2-like"/>
    <property type="match status" value="1"/>
</dbReference>
<protein>
    <submittedName>
        <fullName evidence="2">Nuclear transport factor 2 family protein</fullName>
    </submittedName>
</protein>
<dbReference type="OrthoDB" id="5801455at2"/>